<feature type="compositionally biased region" description="Pro residues" evidence="2">
    <location>
        <begin position="15"/>
        <end position="27"/>
    </location>
</feature>
<keyword evidence="3" id="KW-0812">Transmembrane</keyword>
<protein>
    <recommendedName>
        <fullName evidence="4">G protein gamma domain-containing protein</fullName>
    </recommendedName>
</protein>
<sequence length="253" mass="26954">MAARSGGSSSSSVPTLPPPCPRSPPEYPDLYGKRREAAKTQMLEREISFLEEELKSVEGLQPASRFCKEVTDFVMANSDPLIPTSRKNRKSCRFWKWLCVVIAIYATAAHAFAAYVNAGAAVAAHRNTVRANAAHVTCLHVNAARAIALHVNAAHATAIRVNAARATAIRVNAARATAIRVNAARATATVHATVVHVNAAVYATAVLVNAAHATAVHVNAAVYATAVHLMQPVSLQSMFKLLLNSEMAMLLVS</sequence>
<gene>
    <name evidence="5" type="ORF">GOBAR_AA02806</name>
</gene>
<feature type="region of interest" description="Disordered" evidence="2">
    <location>
        <begin position="1"/>
        <end position="30"/>
    </location>
</feature>
<evidence type="ECO:0000313" key="6">
    <source>
        <dbReference type="Proteomes" id="UP000239757"/>
    </source>
</evidence>
<dbReference type="EMBL" id="KZ662895">
    <property type="protein sequence ID" value="PPS17783.1"/>
    <property type="molecule type" value="Genomic_DNA"/>
</dbReference>
<feature type="transmembrane region" description="Helical" evidence="3">
    <location>
        <begin position="94"/>
        <end position="116"/>
    </location>
</feature>
<evidence type="ECO:0000259" key="4">
    <source>
        <dbReference type="SMART" id="SM01224"/>
    </source>
</evidence>
<feature type="coiled-coil region" evidence="1">
    <location>
        <begin position="33"/>
        <end position="60"/>
    </location>
</feature>
<keyword evidence="3" id="KW-0472">Membrane</keyword>
<dbReference type="InterPro" id="IPR055305">
    <property type="entry name" value="GG3-like"/>
</dbReference>
<dbReference type="PANTHER" id="PTHR32378:SF10">
    <property type="entry name" value="GUANINE NUCLEOTIDE-BINDING PROTEIN SUBUNIT GAMMA 3"/>
    <property type="match status" value="1"/>
</dbReference>
<reference evidence="5 6" key="1">
    <citation type="submission" date="2015-01" db="EMBL/GenBank/DDBJ databases">
        <title>Genome of allotetraploid Gossypium barbadense reveals genomic plasticity and fiber elongation in cotton evolution.</title>
        <authorList>
            <person name="Chen X."/>
            <person name="Liu X."/>
            <person name="Zhao B."/>
            <person name="Zheng H."/>
            <person name="Hu Y."/>
            <person name="Lu G."/>
            <person name="Yang C."/>
            <person name="Chen J."/>
            <person name="Shan C."/>
            <person name="Zhang L."/>
            <person name="Zhou Y."/>
            <person name="Wang L."/>
            <person name="Guo W."/>
            <person name="Bai Y."/>
            <person name="Ruan J."/>
            <person name="Shangguan X."/>
            <person name="Mao Y."/>
            <person name="Jiang J."/>
            <person name="Zhu Y."/>
            <person name="Lei J."/>
            <person name="Kang H."/>
            <person name="Chen S."/>
            <person name="He X."/>
            <person name="Wang R."/>
            <person name="Wang Y."/>
            <person name="Chen J."/>
            <person name="Wang L."/>
            <person name="Yu S."/>
            <person name="Wang B."/>
            <person name="Wei J."/>
            <person name="Song S."/>
            <person name="Lu X."/>
            <person name="Gao Z."/>
            <person name="Gu W."/>
            <person name="Deng X."/>
            <person name="Ma D."/>
            <person name="Wang S."/>
            <person name="Liang W."/>
            <person name="Fang L."/>
            <person name="Cai C."/>
            <person name="Zhu X."/>
            <person name="Zhou B."/>
            <person name="Zhang Y."/>
            <person name="Chen Z."/>
            <person name="Xu S."/>
            <person name="Zhu R."/>
            <person name="Wang S."/>
            <person name="Zhang T."/>
            <person name="Zhao G."/>
        </authorList>
    </citation>
    <scope>NUCLEOTIDE SEQUENCE [LARGE SCALE GENOMIC DNA]</scope>
    <source>
        <strain evidence="6">cv. Xinhai21</strain>
        <tissue evidence="5">Leaf</tissue>
    </source>
</reference>
<dbReference type="Pfam" id="PF00631">
    <property type="entry name" value="G-gamma"/>
    <property type="match status" value="1"/>
</dbReference>
<dbReference type="OrthoDB" id="1936517at2759"/>
<dbReference type="Proteomes" id="UP000239757">
    <property type="component" value="Unassembled WGS sequence"/>
</dbReference>
<feature type="domain" description="G protein gamma" evidence="4">
    <location>
        <begin position="36"/>
        <end position="95"/>
    </location>
</feature>
<dbReference type="AlphaFoldDB" id="A0A2P5YQD9"/>
<evidence type="ECO:0000256" key="2">
    <source>
        <dbReference type="SAM" id="MobiDB-lite"/>
    </source>
</evidence>
<evidence type="ECO:0000256" key="1">
    <source>
        <dbReference type="SAM" id="Coils"/>
    </source>
</evidence>
<name>A0A2P5YQD9_GOSBA</name>
<keyword evidence="3" id="KW-1133">Transmembrane helix</keyword>
<dbReference type="PANTHER" id="PTHR32378">
    <property type="entry name" value="GUANINE NUCLEOTIDE-BINDING PROTEIN SUBUNIT GAMMA 3"/>
    <property type="match status" value="1"/>
</dbReference>
<proteinExistence type="predicted"/>
<dbReference type="InterPro" id="IPR015898">
    <property type="entry name" value="G-protein_gamma-like_dom"/>
</dbReference>
<keyword evidence="1" id="KW-0175">Coiled coil</keyword>
<accession>A0A2P5YQD9</accession>
<evidence type="ECO:0000256" key="3">
    <source>
        <dbReference type="SAM" id="Phobius"/>
    </source>
</evidence>
<dbReference type="SMART" id="SM01224">
    <property type="entry name" value="G_gamma"/>
    <property type="match status" value="1"/>
</dbReference>
<organism evidence="5 6">
    <name type="scientific">Gossypium barbadense</name>
    <name type="common">Sea Island cotton</name>
    <name type="synonym">Hibiscus barbadensis</name>
    <dbReference type="NCBI Taxonomy" id="3634"/>
    <lineage>
        <taxon>Eukaryota</taxon>
        <taxon>Viridiplantae</taxon>
        <taxon>Streptophyta</taxon>
        <taxon>Embryophyta</taxon>
        <taxon>Tracheophyta</taxon>
        <taxon>Spermatophyta</taxon>
        <taxon>Magnoliopsida</taxon>
        <taxon>eudicotyledons</taxon>
        <taxon>Gunneridae</taxon>
        <taxon>Pentapetalae</taxon>
        <taxon>rosids</taxon>
        <taxon>malvids</taxon>
        <taxon>Malvales</taxon>
        <taxon>Malvaceae</taxon>
        <taxon>Malvoideae</taxon>
        <taxon>Gossypium</taxon>
    </lineage>
</organism>
<evidence type="ECO:0000313" key="5">
    <source>
        <dbReference type="EMBL" id="PPS17783.1"/>
    </source>
</evidence>
<dbReference type="GO" id="GO:0007186">
    <property type="term" value="P:G protein-coupled receptor signaling pathway"/>
    <property type="evidence" value="ECO:0007669"/>
    <property type="project" value="InterPro"/>
</dbReference>